<evidence type="ECO:0000256" key="5">
    <source>
        <dbReference type="ARBA" id="ARBA00023136"/>
    </source>
</evidence>
<dbReference type="GO" id="GO:0042910">
    <property type="term" value="F:xenobiotic transmembrane transporter activity"/>
    <property type="evidence" value="ECO:0007669"/>
    <property type="project" value="InterPro"/>
</dbReference>
<keyword evidence="3 6" id="KW-0812">Transmembrane</keyword>
<keyword evidence="8" id="KW-1185">Reference proteome</keyword>
<reference evidence="7 8" key="1">
    <citation type="submission" date="2019-09" db="EMBL/GenBank/DDBJ databases">
        <title>Segnochrobactrum spirostomi gen. nov., sp. nov., isolated from the ciliate Spirostomum cf. yagiui and description of a novel family, Segnochrobactraceae fam. nov. within the order Rhizobiales of the class Alphaproteobacteria.</title>
        <authorList>
            <person name="Akter S."/>
            <person name="Shazib S.U.A."/>
            <person name="Shin M.K."/>
        </authorList>
    </citation>
    <scope>NUCLEOTIDE SEQUENCE [LARGE SCALE GENOMIC DNA]</scope>
    <source>
        <strain evidence="7 8">Sp-1</strain>
    </source>
</reference>
<dbReference type="Proteomes" id="UP000332515">
    <property type="component" value="Unassembled WGS sequence"/>
</dbReference>
<dbReference type="NCBIfam" id="TIGR00797">
    <property type="entry name" value="matE"/>
    <property type="match status" value="1"/>
</dbReference>
<dbReference type="InterPro" id="IPR044644">
    <property type="entry name" value="DinF-like"/>
</dbReference>
<comment type="subcellular location">
    <subcellularLocation>
        <location evidence="1">Membrane</location>
        <topology evidence="1">Multi-pass membrane protein</topology>
    </subcellularLocation>
</comment>
<feature type="transmembrane region" description="Helical" evidence="6">
    <location>
        <begin position="271"/>
        <end position="295"/>
    </location>
</feature>
<comment type="similarity">
    <text evidence="2">Belongs to the multi antimicrobial extrusion (MATE) (TC 2.A.66.1) family.</text>
</comment>
<evidence type="ECO:0000256" key="2">
    <source>
        <dbReference type="ARBA" id="ARBA00010199"/>
    </source>
</evidence>
<feature type="transmembrane region" description="Helical" evidence="6">
    <location>
        <begin position="205"/>
        <end position="226"/>
    </location>
</feature>
<name>A0A6A7Y3M5_9HYPH</name>
<feature type="transmembrane region" description="Helical" evidence="6">
    <location>
        <begin position="98"/>
        <end position="120"/>
    </location>
</feature>
<feature type="transmembrane region" description="Helical" evidence="6">
    <location>
        <begin position="140"/>
        <end position="160"/>
    </location>
</feature>
<feature type="transmembrane region" description="Helical" evidence="6">
    <location>
        <begin position="358"/>
        <end position="379"/>
    </location>
</feature>
<dbReference type="GO" id="GO:0015297">
    <property type="term" value="F:antiporter activity"/>
    <property type="evidence" value="ECO:0007669"/>
    <property type="project" value="InterPro"/>
</dbReference>
<feature type="transmembrane region" description="Helical" evidence="6">
    <location>
        <begin position="16"/>
        <end position="37"/>
    </location>
</feature>
<dbReference type="GO" id="GO:0005886">
    <property type="term" value="C:plasma membrane"/>
    <property type="evidence" value="ECO:0007669"/>
    <property type="project" value="TreeGrafter"/>
</dbReference>
<evidence type="ECO:0000256" key="3">
    <source>
        <dbReference type="ARBA" id="ARBA00022692"/>
    </source>
</evidence>
<comment type="caution">
    <text evidence="7">The sequence shown here is derived from an EMBL/GenBank/DDBJ whole genome shotgun (WGS) entry which is preliminary data.</text>
</comment>
<feature type="transmembrane region" description="Helical" evidence="6">
    <location>
        <begin position="316"/>
        <end position="338"/>
    </location>
</feature>
<evidence type="ECO:0000256" key="4">
    <source>
        <dbReference type="ARBA" id="ARBA00022989"/>
    </source>
</evidence>
<keyword evidence="4 6" id="KW-1133">Transmembrane helix</keyword>
<dbReference type="PANTHER" id="PTHR42893">
    <property type="entry name" value="PROTEIN DETOXIFICATION 44, CHLOROPLASTIC-RELATED"/>
    <property type="match status" value="1"/>
</dbReference>
<dbReference type="PANTHER" id="PTHR42893:SF46">
    <property type="entry name" value="PROTEIN DETOXIFICATION 44, CHLOROPLASTIC"/>
    <property type="match status" value="1"/>
</dbReference>
<feature type="transmembrane region" description="Helical" evidence="6">
    <location>
        <begin position="172"/>
        <end position="199"/>
    </location>
</feature>
<feature type="transmembrane region" description="Helical" evidence="6">
    <location>
        <begin position="246"/>
        <end position="265"/>
    </location>
</feature>
<evidence type="ECO:0000256" key="6">
    <source>
        <dbReference type="SAM" id="Phobius"/>
    </source>
</evidence>
<accession>A0A6A7Y3M5</accession>
<feature type="transmembrane region" description="Helical" evidence="6">
    <location>
        <begin position="391"/>
        <end position="410"/>
    </location>
</feature>
<feature type="transmembrane region" description="Helical" evidence="6">
    <location>
        <begin position="416"/>
        <end position="436"/>
    </location>
</feature>
<organism evidence="7 8">
    <name type="scientific">Segnochrobactrum spirostomi</name>
    <dbReference type="NCBI Taxonomy" id="2608987"/>
    <lineage>
        <taxon>Bacteria</taxon>
        <taxon>Pseudomonadati</taxon>
        <taxon>Pseudomonadota</taxon>
        <taxon>Alphaproteobacteria</taxon>
        <taxon>Hyphomicrobiales</taxon>
        <taxon>Segnochrobactraceae</taxon>
        <taxon>Segnochrobactrum</taxon>
    </lineage>
</organism>
<proteinExistence type="inferred from homology"/>
<dbReference type="InterPro" id="IPR002528">
    <property type="entry name" value="MATE_fam"/>
</dbReference>
<evidence type="ECO:0000256" key="1">
    <source>
        <dbReference type="ARBA" id="ARBA00004141"/>
    </source>
</evidence>
<dbReference type="EMBL" id="VWNA01000001">
    <property type="protein sequence ID" value="MQT12701.1"/>
    <property type="molecule type" value="Genomic_DNA"/>
</dbReference>
<evidence type="ECO:0000313" key="8">
    <source>
        <dbReference type="Proteomes" id="UP000332515"/>
    </source>
</evidence>
<gene>
    <name evidence="7" type="ORF">F0357_08540</name>
</gene>
<dbReference type="Pfam" id="PF01554">
    <property type="entry name" value="MatE"/>
    <property type="match status" value="2"/>
</dbReference>
<dbReference type="CDD" id="cd13136">
    <property type="entry name" value="MATE_DinF_like"/>
    <property type="match status" value="1"/>
</dbReference>
<feature type="transmembrane region" description="Helical" evidence="6">
    <location>
        <begin position="49"/>
        <end position="71"/>
    </location>
</feature>
<dbReference type="AlphaFoldDB" id="A0A6A7Y3M5"/>
<dbReference type="RefSeq" id="WP_153479936.1">
    <property type="nucleotide sequence ID" value="NZ_VWNA01000001.1"/>
</dbReference>
<sequence length="450" mass="47266">MSVPTAVHPFEVTHRAVLAIALPMTLANLSTPLVGIVDTAVIGQLGSTALLGGIAIGALVFDVILSIFNFLRMGTTGLTAQAVGAGDRVELKAVFARAIAVALGIGLVIVALQAPILRLAEVGIAPSPAVMAAFRAYFEIRILATPLSFVNYVILGWVIGLGRADLGLALQILLNLVNVGLNILFVYAMGLGIAGTALATAAAEAVAVVGGIAVVVFASRGAPWPAWRRIFERREMMRMVAVNRDIMIRSVALMTAFAFFTAQGARAGDAVLAANAVLMHFFMVGGFFLDGLANAAEQLAGRAIGARYRPAFVRSVRLAVGWGFAFAAAASLLFIAAGPAMIDLVTTSPEVRATARLYLVWAALTPLAGVLAFEMDGVFVGATWSSDMRNMMLISIALYFALWAVLAPMFGNDGLWIALLGFLGARGLTLALRIPARLARTFPEPRPAFG</sequence>
<protein>
    <submittedName>
        <fullName evidence="7">MATE family efflux transporter</fullName>
    </submittedName>
</protein>
<keyword evidence="5 6" id="KW-0472">Membrane</keyword>
<evidence type="ECO:0000313" key="7">
    <source>
        <dbReference type="EMBL" id="MQT12701.1"/>
    </source>
</evidence>